<accession>A0A7S3IA24</accession>
<evidence type="ECO:0000259" key="3">
    <source>
        <dbReference type="PROSITE" id="PS51394"/>
    </source>
</evidence>
<dbReference type="PANTHER" id="PTHR35381">
    <property type="entry name" value="EF-HAND DOMAIN-CONTAINING PROTEIN"/>
    <property type="match status" value="1"/>
</dbReference>
<feature type="compositionally biased region" description="Polar residues" evidence="2">
    <location>
        <begin position="359"/>
        <end position="375"/>
    </location>
</feature>
<feature type="region of interest" description="Disordered" evidence="2">
    <location>
        <begin position="70"/>
        <end position="140"/>
    </location>
</feature>
<dbReference type="EMBL" id="HBIF01000567">
    <property type="protein sequence ID" value="CAE0317215.1"/>
    <property type="molecule type" value="Transcribed_RNA"/>
</dbReference>
<organism evidence="4">
    <name type="scientific">Fabrea salina</name>
    <dbReference type="NCBI Taxonomy" id="342563"/>
    <lineage>
        <taxon>Eukaryota</taxon>
        <taxon>Sar</taxon>
        <taxon>Alveolata</taxon>
        <taxon>Ciliophora</taxon>
        <taxon>Postciliodesmatophora</taxon>
        <taxon>Heterotrichea</taxon>
        <taxon>Heterotrichida</taxon>
        <taxon>Fabreidae</taxon>
        <taxon>Fabrea</taxon>
    </lineage>
</organism>
<feature type="coiled-coil region" evidence="1">
    <location>
        <begin position="495"/>
        <end position="522"/>
    </location>
</feature>
<feature type="compositionally biased region" description="Basic and acidic residues" evidence="2">
    <location>
        <begin position="306"/>
        <end position="325"/>
    </location>
</feature>
<gene>
    <name evidence="4" type="ORF">FSAL1345_LOCUS484</name>
</gene>
<dbReference type="InterPro" id="IPR015155">
    <property type="entry name" value="PFU"/>
</dbReference>
<feature type="compositionally biased region" description="Basic and acidic residues" evidence="2">
    <location>
        <begin position="72"/>
        <end position="81"/>
    </location>
</feature>
<evidence type="ECO:0000313" key="4">
    <source>
        <dbReference type="EMBL" id="CAE0317215.1"/>
    </source>
</evidence>
<name>A0A7S3IA24_9CILI</name>
<feature type="domain" description="PFU" evidence="3">
    <location>
        <begin position="1"/>
        <end position="60"/>
    </location>
</feature>
<evidence type="ECO:0000256" key="2">
    <source>
        <dbReference type="SAM" id="MobiDB-lite"/>
    </source>
</evidence>
<feature type="compositionally biased region" description="Basic and acidic residues" evidence="2">
    <location>
        <begin position="107"/>
        <end position="122"/>
    </location>
</feature>
<proteinExistence type="predicted"/>
<dbReference type="AlphaFoldDB" id="A0A7S3IA24"/>
<evidence type="ECO:0000256" key="1">
    <source>
        <dbReference type="SAM" id="Coils"/>
    </source>
</evidence>
<dbReference type="PANTHER" id="PTHR35381:SF1">
    <property type="entry name" value="EF-HAND DOMAIN-CONTAINING PROTEIN"/>
    <property type="match status" value="1"/>
</dbReference>
<reference evidence="4" key="1">
    <citation type="submission" date="2021-01" db="EMBL/GenBank/DDBJ databases">
        <authorList>
            <person name="Corre E."/>
            <person name="Pelletier E."/>
            <person name="Niang G."/>
            <person name="Scheremetjew M."/>
            <person name="Finn R."/>
            <person name="Kale V."/>
            <person name="Holt S."/>
            <person name="Cochrane G."/>
            <person name="Meng A."/>
            <person name="Brown T."/>
            <person name="Cohen L."/>
        </authorList>
    </citation>
    <scope>NUCLEOTIDE SEQUENCE</scope>
</reference>
<feature type="compositionally biased region" description="Polar residues" evidence="2">
    <location>
        <begin position="82"/>
        <end position="98"/>
    </location>
</feature>
<keyword evidence="1" id="KW-0175">Coiled coil</keyword>
<feature type="region of interest" description="Disordered" evidence="2">
    <location>
        <begin position="296"/>
        <end position="378"/>
    </location>
</feature>
<dbReference type="PROSITE" id="PS51394">
    <property type="entry name" value="PFU"/>
    <property type="match status" value="1"/>
</dbReference>
<sequence>MTIDIGNGQTDELLVHEEDEPEAIARFFCIRHNLGPKVKEAIQKQIEYNIDRILNDESCLEPSWGNISPVESPKEVKRSKESSQFTYQPNINQRSKQMAQGRFAGSVHERLHNLSKKSESPPKRTPARPKGRSSSMHEVSETNYGTKLYYKGLKMQEKKDTLIQVERQKKYESELNGISFKPKINSKRLERSQVPESYLIQKGKEKLEHIEKLKGLKLAEEKEKCTFRPQIDKRSSMLAERKASPDRHLQLYREAQERQVKLEKKSSEILGEMYPFKPNTKLTQKQNEHIYKTFSERRKKLSQSRRTLEDYIEQSRSKDRQDPKTGQDLFKPKVGRAPKERKVQPGSIGEHLYSLGKRSASQTSIKDSPQPTYTTKHSDSILRKLKQDRFNEIFTMLGPDSTGNISKETVESCQIPHTLKAIIQPLLEELVELDEKLNFEEFCNSMESLMATLTPGEKSVLLMIKKDKKPGTKENLFKPSLISKSAKESPSKSLYERYLEKKQEKEAKVQEEKKALLENEMEQCTFKPKITKYRLRNQFSSFEEFSPERSFIFKC</sequence>
<protein>
    <recommendedName>
        <fullName evidence="3">PFU domain-containing protein</fullName>
    </recommendedName>
</protein>